<organism evidence="1 2">
    <name type="scientific">Pleionea mediterranea</name>
    <dbReference type="NCBI Taxonomy" id="523701"/>
    <lineage>
        <taxon>Bacteria</taxon>
        <taxon>Pseudomonadati</taxon>
        <taxon>Pseudomonadota</taxon>
        <taxon>Gammaproteobacteria</taxon>
        <taxon>Oceanospirillales</taxon>
        <taxon>Pleioneaceae</taxon>
        <taxon>Pleionea</taxon>
    </lineage>
</organism>
<accession>A0A316FX46</accession>
<dbReference type="Proteomes" id="UP000245790">
    <property type="component" value="Unassembled WGS sequence"/>
</dbReference>
<dbReference type="RefSeq" id="WP_109762616.1">
    <property type="nucleotide sequence ID" value="NZ_QGGU01000003.1"/>
</dbReference>
<gene>
    <name evidence="1" type="ORF">C8D97_103221</name>
</gene>
<dbReference type="EMBL" id="QGGU01000003">
    <property type="protein sequence ID" value="PWK53394.1"/>
    <property type="molecule type" value="Genomic_DNA"/>
</dbReference>
<sequence>MQSYIVTSEQLSEDPEQFDNYFSAIAQETNLIDQQVIPVAIDTEHWFHLIADSNNDPMVSDNKLNLSKKVTI</sequence>
<keyword evidence="2" id="KW-1185">Reference proteome</keyword>
<evidence type="ECO:0000313" key="1">
    <source>
        <dbReference type="EMBL" id="PWK53394.1"/>
    </source>
</evidence>
<proteinExistence type="predicted"/>
<protein>
    <submittedName>
        <fullName evidence="1">Uncharacterized protein</fullName>
    </submittedName>
</protein>
<evidence type="ECO:0000313" key="2">
    <source>
        <dbReference type="Proteomes" id="UP000245790"/>
    </source>
</evidence>
<name>A0A316FX46_9GAMM</name>
<reference evidence="1 2" key="1">
    <citation type="submission" date="2018-05" db="EMBL/GenBank/DDBJ databases">
        <title>Genomic Encyclopedia of Type Strains, Phase IV (KMG-IV): sequencing the most valuable type-strain genomes for metagenomic binning, comparative biology and taxonomic classification.</title>
        <authorList>
            <person name="Goeker M."/>
        </authorList>
    </citation>
    <scope>NUCLEOTIDE SEQUENCE [LARGE SCALE GENOMIC DNA]</scope>
    <source>
        <strain evidence="1 2">DSM 25350</strain>
    </source>
</reference>
<dbReference type="AlphaFoldDB" id="A0A316FX46"/>
<comment type="caution">
    <text evidence="1">The sequence shown here is derived from an EMBL/GenBank/DDBJ whole genome shotgun (WGS) entry which is preliminary data.</text>
</comment>